<evidence type="ECO:0000313" key="3">
    <source>
        <dbReference type="Proteomes" id="UP000193224"/>
    </source>
</evidence>
<organism evidence="2 3">
    <name type="scientific">Roseovarius aestuarii</name>
    <dbReference type="NCBI Taxonomy" id="475083"/>
    <lineage>
        <taxon>Bacteria</taxon>
        <taxon>Pseudomonadati</taxon>
        <taxon>Pseudomonadota</taxon>
        <taxon>Alphaproteobacteria</taxon>
        <taxon>Rhodobacterales</taxon>
        <taxon>Roseobacteraceae</taxon>
        <taxon>Roseovarius</taxon>
    </lineage>
</organism>
<keyword evidence="3" id="KW-1185">Reference proteome</keyword>
<dbReference type="AlphaFoldDB" id="A0A1X7BMX8"/>
<accession>A0A1X7BMX8</accession>
<keyword evidence="1" id="KW-0732">Signal</keyword>
<dbReference type="RefSeq" id="WP_085798934.1">
    <property type="nucleotide sequence ID" value="NZ_FWXB01000002.1"/>
</dbReference>
<dbReference type="EMBL" id="FWXB01000002">
    <property type="protein sequence ID" value="SMC10972.1"/>
    <property type="molecule type" value="Genomic_DNA"/>
</dbReference>
<evidence type="ECO:0000256" key="1">
    <source>
        <dbReference type="SAM" id="SignalP"/>
    </source>
</evidence>
<evidence type="ECO:0000313" key="2">
    <source>
        <dbReference type="EMBL" id="SMC10972.1"/>
    </source>
</evidence>
<name>A0A1X7BMX8_9RHOB</name>
<gene>
    <name evidence="2" type="ORF">ROA7745_00781</name>
</gene>
<feature type="chain" id="PRO_5013367231" description="EGF-like domain-containing protein" evidence="1">
    <location>
        <begin position="23"/>
        <end position="98"/>
    </location>
</feature>
<evidence type="ECO:0008006" key="4">
    <source>
        <dbReference type="Google" id="ProtNLM"/>
    </source>
</evidence>
<protein>
    <recommendedName>
        <fullName evidence="4">EGF-like domain-containing protein</fullName>
    </recommendedName>
</protein>
<sequence length="98" mass="10968">MTRGLLYIFILNVTLLPGPAVATDEAERLCDPVTNVCYCTGGWDGAECAAMKPLCEPGFWRACSGKVCSCTRDTWQHDRADDKELWMNDLPDDRKLKP</sequence>
<proteinExistence type="predicted"/>
<feature type="signal peptide" evidence="1">
    <location>
        <begin position="1"/>
        <end position="22"/>
    </location>
</feature>
<reference evidence="2 3" key="1">
    <citation type="submission" date="2017-03" db="EMBL/GenBank/DDBJ databases">
        <authorList>
            <person name="Afonso C.L."/>
            <person name="Miller P.J."/>
            <person name="Scott M.A."/>
            <person name="Spackman E."/>
            <person name="Goraichik I."/>
            <person name="Dimitrov K.M."/>
            <person name="Suarez D.L."/>
            <person name="Swayne D.E."/>
        </authorList>
    </citation>
    <scope>NUCLEOTIDE SEQUENCE [LARGE SCALE GENOMIC DNA]</scope>
    <source>
        <strain evidence="2 3">CECT 7745</strain>
    </source>
</reference>
<dbReference type="Proteomes" id="UP000193224">
    <property type="component" value="Unassembled WGS sequence"/>
</dbReference>